<reference evidence="1" key="2">
    <citation type="journal article" date="2015" name="Data Brief">
        <title>Shoot transcriptome of the giant reed, Arundo donax.</title>
        <authorList>
            <person name="Barrero R.A."/>
            <person name="Guerrero F.D."/>
            <person name="Moolhuijzen P."/>
            <person name="Goolsby J.A."/>
            <person name="Tidwell J."/>
            <person name="Bellgard S.E."/>
            <person name="Bellgard M.I."/>
        </authorList>
    </citation>
    <scope>NUCLEOTIDE SEQUENCE</scope>
    <source>
        <tissue evidence="1">Shoot tissue taken approximately 20 cm above the soil surface</tissue>
    </source>
</reference>
<protein>
    <submittedName>
        <fullName evidence="1">Uncharacterized protein</fullName>
    </submittedName>
</protein>
<organism evidence="1">
    <name type="scientific">Arundo donax</name>
    <name type="common">Giant reed</name>
    <name type="synonym">Donax arundinaceus</name>
    <dbReference type="NCBI Taxonomy" id="35708"/>
    <lineage>
        <taxon>Eukaryota</taxon>
        <taxon>Viridiplantae</taxon>
        <taxon>Streptophyta</taxon>
        <taxon>Embryophyta</taxon>
        <taxon>Tracheophyta</taxon>
        <taxon>Spermatophyta</taxon>
        <taxon>Magnoliopsida</taxon>
        <taxon>Liliopsida</taxon>
        <taxon>Poales</taxon>
        <taxon>Poaceae</taxon>
        <taxon>PACMAD clade</taxon>
        <taxon>Arundinoideae</taxon>
        <taxon>Arundineae</taxon>
        <taxon>Arundo</taxon>
    </lineage>
</organism>
<proteinExistence type="predicted"/>
<dbReference type="EMBL" id="GBRH01251828">
    <property type="protein sequence ID" value="JAD46067.1"/>
    <property type="molecule type" value="Transcribed_RNA"/>
</dbReference>
<dbReference type="AlphaFoldDB" id="A0A0A9AG43"/>
<sequence length="22" mass="2466">MQYSETVTITTTQVDYSGPNVM</sequence>
<reference evidence="1" key="1">
    <citation type="submission" date="2014-09" db="EMBL/GenBank/DDBJ databases">
        <authorList>
            <person name="Magalhaes I.L.F."/>
            <person name="Oliveira U."/>
            <person name="Santos F.R."/>
            <person name="Vidigal T.H.D.A."/>
            <person name="Brescovit A.D."/>
            <person name="Santos A.J."/>
        </authorList>
    </citation>
    <scope>NUCLEOTIDE SEQUENCE</scope>
    <source>
        <tissue evidence="1">Shoot tissue taken approximately 20 cm above the soil surface</tissue>
    </source>
</reference>
<evidence type="ECO:0000313" key="1">
    <source>
        <dbReference type="EMBL" id="JAD46067.1"/>
    </source>
</evidence>
<name>A0A0A9AG43_ARUDO</name>
<accession>A0A0A9AG43</accession>